<protein>
    <submittedName>
        <fullName evidence="8">2-dehydro-3-deoxygluconokinase</fullName>
    </submittedName>
    <submittedName>
        <fullName evidence="9">Sugar kinase</fullName>
    </submittedName>
</protein>
<sequence>MKKENLDVVTIGETMTLFVPSAVGPLRYAGQFDKTIGGAESNVAIALARLGHQVGWISRLGHDEFGIFVRNYIRGEGVDTSQVSFDDDYPTAVFFKERQLGQDPKVYFYRKGSAASQMSPADLNEEYISQAKFLHITGILPALSENCKMTAYRAIEIAKKHQLTILFDPNIRLKLWKQNEAREPLLNIASYCDIVMPGLDEGEMLTGKTSPETIAEQFLANGTKIVVIKLGERGAYYATADEEAYVPGFEVKQIVDTVGAGDGFAAGFLSGLLRGYSYYESIRLANRVGAYALTVAGDVEGYPFWSQVDPNHTEKEILR</sequence>
<evidence type="ECO:0000256" key="5">
    <source>
        <dbReference type="ARBA" id="ARBA00022840"/>
    </source>
</evidence>
<dbReference type="InterPro" id="IPR029056">
    <property type="entry name" value="Ribokinase-like"/>
</dbReference>
<comment type="caution">
    <text evidence="8">The sequence shown here is derived from an EMBL/GenBank/DDBJ whole genome shotgun (WGS) entry which is preliminary data.</text>
</comment>
<dbReference type="InterPro" id="IPR002139">
    <property type="entry name" value="Ribo/fructo_kinase"/>
</dbReference>
<keyword evidence="11" id="KW-1185">Reference proteome</keyword>
<dbReference type="GO" id="GO:0008865">
    <property type="term" value="F:fructokinase activity"/>
    <property type="evidence" value="ECO:0007669"/>
    <property type="project" value="UniProtKB-ARBA"/>
</dbReference>
<dbReference type="PANTHER" id="PTHR43085">
    <property type="entry name" value="HEXOKINASE FAMILY MEMBER"/>
    <property type="match status" value="1"/>
</dbReference>
<organism evidence="8 10">
    <name type="scientific">Heyndrickxia ginsengihumi</name>
    <dbReference type="NCBI Taxonomy" id="363870"/>
    <lineage>
        <taxon>Bacteria</taxon>
        <taxon>Bacillati</taxon>
        <taxon>Bacillota</taxon>
        <taxon>Bacilli</taxon>
        <taxon>Bacillales</taxon>
        <taxon>Bacillaceae</taxon>
        <taxon>Heyndrickxia</taxon>
    </lineage>
</organism>
<dbReference type="OrthoDB" id="9813569at2"/>
<evidence type="ECO:0000259" key="7">
    <source>
        <dbReference type="Pfam" id="PF00294"/>
    </source>
</evidence>
<dbReference type="PRINTS" id="PR00990">
    <property type="entry name" value="RIBOKINASE"/>
</dbReference>
<dbReference type="PROSITE" id="PS00584">
    <property type="entry name" value="PFKB_KINASES_2"/>
    <property type="match status" value="1"/>
</dbReference>
<keyword evidence="4 6" id="KW-0418">Kinase</keyword>
<evidence type="ECO:0000313" key="11">
    <source>
        <dbReference type="Proteomes" id="UP000476934"/>
    </source>
</evidence>
<evidence type="ECO:0000313" key="8">
    <source>
        <dbReference type="EMBL" id="KHD85586.1"/>
    </source>
</evidence>
<evidence type="ECO:0000256" key="1">
    <source>
        <dbReference type="ARBA" id="ARBA00010688"/>
    </source>
</evidence>
<dbReference type="GO" id="GO:0005524">
    <property type="term" value="F:ATP binding"/>
    <property type="evidence" value="ECO:0007669"/>
    <property type="project" value="UniProtKB-KW"/>
</dbReference>
<keyword evidence="3" id="KW-0547">Nucleotide-binding</keyword>
<evidence type="ECO:0000256" key="3">
    <source>
        <dbReference type="ARBA" id="ARBA00022741"/>
    </source>
</evidence>
<name>A0A0A6VDC8_9BACI</name>
<dbReference type="SUPFAM" id="SSF53613">
    <property type="entry name" value="Ribokinase-like"/>
    <property type="match status" value="1"/>
</dbReference>
<dbReference type="Pfam" id="PF00294">
    <property type="entry name" value="PfkB"/>
    <property type="match status" value="1"/>
</dbReference>
<dbReference type="PANTHER" id="PTHR43085:SF1">
    <property type="entry name" value="PSEUDOURIDINE KINASE-RELATED"/>
    <property type="match status" value="1"/>
</dbReference>
<dbReference type="STRING" id="363870.NG54_08500"/>
<dbReference type="Proteomes" id="UP000476934">
    <property type="component" value="Unassembled WGS sequence"/>
</dbReference>
<feature type="domain" description="Carbohydrate kinase PfkB" evidence="7">
    <location>
        <begin position="7"/>
        <end position="301"/>
    </location>
</feature>
<evidence type="ECO:0000313" key="10">
    <source>
        <dbReference type="Proteomes" id="UP000030588"/>
    </source>
</evidence>
<keyword evidence="2 6" id="KW-0808">Transferase</keyword>
<dbReference type="RefSeq" id="WP_035354411.1">
    <property type="nucleotide sequence ID" value="NZ_JAAIWK010000006.1"/>
</dbReference>
<accession>A0A0A6VDC8</accession>
<evidence type="ECO:0000256" key="2">
    <source>
        <dbReference type="ARBA" id="ARBA00022679"/>
    </source>
</evidence>
<reference evidence="8 10" key="1">
    <citation type="submission" date="2014-10" db="EMBL/GenBank/DDBJ databases">
        <title>Draft genome of phytase producing Bacillus ginsengihumi strain M2.11.</title>
        <authorList>
            <person name="Toymentseva A."/>
            <person name="Boulygina E.A."/>
            <person name="Kazakov S.V."/>
            <person name="Kayumov I."/>
            <person name="Suleimanova A.D."/>
            <person name="Mardanova A.M."/>
            <person name="Maria S.N."/>
            <person name="Sergey M.Y."/>
            <person name="Sharipova M.R."/>
        </authorList>
    </citation>
    <scope>NUCLEOTIDE SEQUENCE [LARGE SCALE GENOMIC DNA]</scope>
    <source>
        <strain evidence="8 10">M2.11</strain>
    </source>
</reference>
<reference evidence="9 11" key="3">
    <citation type="submission" date="2020-03" db="EMBL/GenBank/DDBJ databases">
        <title>Bacillus aquiflavi sp. nov., isolated from yellow water of strong flavor Chinese baijiu in Yibin region of China.</title>
        <authorList>
            <person name="Xie J."/>
        </authorList>
    </citation>
    <scope>NUCLEOTIDE SEQUENCE [LARGE SCALE GENOMIC DNA]</scope>
    <source>
        <strain evidence="9 11">Gsoil 114</strain>
    </source>
</reference>
<gene>
    <name evidence="9" type="ORF">G4D61_06135</name>
    <name evidence="8" type="ORF">NG54_08500</name>
</gene>
<reference evidence="9 11" key="2">
    <citation type="submission" date="2020-02" db="EMBL/GenBank/DDBJ databases">
        <authorList>
            <person name="Feng H."/>
        </authorList>
    </citation>
    <scope>NUCLEOTIDE SEQUENCE [LARGE SCALE GENOMIC DNA]</scope>
    <source>
        <strain evidence="9 11">Gsoil 114</strain>
    </source>
</reference>
<keyword evidence="5" id="KW-0067">ATP-binding</keyword>
<dbReference type="AlphaFoldDB" id="A0A0A6VDC8"/>
<dbReference type="InterPro" id="IPR011611">
    <property type="entry name" value="PfkB_dom"/>
</dbReference>
<dbReference type="GO" id="GO:0006000">
    <property type="term" value="P:fructose metabolic process"/>
    <property type="evidence" value="ECO:0007669"/>
    <property type="project" value="UniProtKB-ARBA"/>
</dbReference>
<dbReference type="CDD" id="cd01166">
    <property type="entry name" value="KdgK"/>
    <property type="match status" value="1"/>
</dbReference>
<dbReference type="InterPro" id="IPR050306">
    <property type="entry name" value="PfkB_Carbo_kinase"/>
</dbReference>
<evidence type="ECO:0000256" key="6">
    <source>
        <dbReference type="RuleBase" id="RU003704"/>
    </source>
</evidence>
<dbReference type="Proteomes" id="UP000030588">
    <property type="component" value="Unassembled WGS sequence"/>
</dbReference>
<dbReference type="InterPro" id="IPR002173">
    <property type="entry name" value="Carboh/pur_kinase_PfkB_CS"/>
</dbReference>
<dbReference type="EMBL" id="JRUN01000020">
    <property type="protein sequence ID" value="KHD85586.1"/>
    <property type="molecule type" value="Genomic_DNA"/>
</dbReference>
<proteinExistence type="inferred from homology"/>
<dbReference type="EMBL" id="JAAIWK010000006">
    <property type="protein sequence ID" value="NEY19546.1"/>
    <property type="molecule type" value="Genomic_DNA"/>
</dbReference>
<dbReference type="Gene3D" id="3.40.1190.20">
    <property type="match status" value="1"/>
</dbReference>
<comment type="similarity">
    <text evidence="1 6">Belongs to the carbohydrate kinase PfkB family.</text>
</comment>
<evidence type="ECO:0000313" key="9">
    <source>
        <dbReference type="EMBL" id="NEY19546.1"/>
    </source>
</evidence>
<evidence type="ECO:0000256" key="4">
    <source>
        <dbReference type="ARBA" id="ARBA00022777"/>
    </source>
</evidence>